<proteinExistence type="predicted"/>
<name>A0A1M6Y809_9GAMM</name>
<dbReference type="EMBL" id="FRAL01000008">
    <property type="protein sequence ID" value="SHL14155.1"/>
    <property type="molecule type" value="Genomic_DNA"/>
</dbReference>
<evidence type="ECO:0000313" key="2">
    <source>
        <dbReference type="Proteomes" id="UP000184248"/>
    </source>
</evidence>
<sequence length="120" mass="14171">MLDKKTRARMERRLTRALTEACETAKPMLPGFCWLTHLVDYRHFPESLRVVWVFETQDDLARALKGEGRQRMRELTEAAFFEVGLEVDSIDAHLDADSEEECRRVHGSDWERRLSLLERH</sequence>
<keyword evidence="2" id="KW-1185">Reference proteome</keyword>
<evidence type="ECO:0000313" key="1">
    <source>
        <dbReference type="EMBL" id="SHL14155.1"/>
    </source>
</evidence>
<dbReference type="OrthoDB" id="6996126at2"/>
<organism evidence="1 2">
    <name type="scientific">Halomonas caseinilytica</name>
    <dbReference type="NCBI Taxonomy" id="438744"/>
    <lineage>
        <taxon>Bacteria</taxon>
        <taxon>Pseudomonadati</taxon>
        <taxon>Pseudomonadota</taxon>
        <taxon>Gammaproteobacteria</taxon>
        <taxon>Oceanospirillales</taxon>
        <taxon>Halomonadaceae</taxon>
        <taxon>Halomonas</taxon>
    </lineage>
</organism>
<gene>
    <name evidence="1" type="ORF">SAMN05192556_10880</name>
</gene>
<accession>A0A1M6Y809</accession>
<dbReference type="AlphaFoldDB" id="A0A1M6Y809"/>
<dbReference type="Proteomes" id="UP000184248">
    <property type="component" value="Unassembled WGS sequence"/>
</dbReference>
<protein>
    <submittedName>
        <fullName evidence="1">Uncharacterized protein</fullName>
    </submittedName>
</protein>
<reference evidence="2" key="1">
    <citation type="submission" date="2016-11" db="EMBL/GenBank/DDBJ databases">
        <authorList>
            <person name="Varghese N."/>
            <person name="Submissions S."/>
        </authorList>
    </citation>
    <scope>NUCLEOTIDE SEQUENCE [LARGE SCALE GENOMIC DNA]</scope>
    <source>
        <strain evidence="2">ALO Sharm</strain>
    </source>
</reference>
<dbReference type="RefSeq" id="WP_064700720.1">
    <property type="nucleotide sequence ID" value="NZ_BDEO01000014.1"/>
</dbReference>